<dbReference type="EMBL" id="JACBZP010000001">
    <property type="protein sequence ID" value="NYI68105.1"/>
    <property type="molecule type" value="Genomic_DNA"/>
</dbReference>
<keyword evidence="8" id="KW-0520">NAD</keyword>
<dbReference type="PROSITE" id="PS51462">
    <property type="entry name" value="NUDIX"/>
    <property type="match status" value="1"/>
</dbReference>
<dbReference type="GO" id="GO:0006742">
    <property type="term" value="P:NADP+ catabolic process"/>
    <property type="evidence" value="ECO:0007669"/>
    <property type="project" value="TreeGrafter"/>
</dbReference>
<evidence type="ECO:0000313" key="12">
    <source>
        <dbReference type="EMBL" id="NYI68105.1"/>
    </source>
</evidence>
<dbReference type="PANTHER" id="PTHR42904">
    <property type="entry name" value="NUDIX HYDROLASE, NUDC SUBFAMILY"/>
    <property type="match status" value="1"/>
</dbReference>
<evidence type="ECO:0000256" key="2">
    <source>
        <dbReference type="ARBA" id="ARBA00001947"/>
    </source>
</evidence>
<dbReference type="AlphaFoldDB" id="A0A7Z0II21"/>
<dbReference type="GO" id="GO:0019677">
    <property type="term" value="P:NAD+ catabolic process"/>
    <property type="evidence" value="ECO:0007669"/>
    <property type="project" value="TreeGrafter"/>
</dbReference>
<dbReference type="Gene3D" id="3.90.79.20">
    <property type="match status" value="1"/>
</dbReference>
<comment type="caution">
    <text evidence="12">The sequence shown here is derived from an EMBL/GenBank/DDBJ whole genome shotgun (WGS) entry which is preliminary data.</text>
</comment>
<dbReference type="GO" id="GO:0005829">
    <property type="term" value="C:cytosol"/>
    <property type="evidence" value="ECO:0007669"/>
    <property type="project" value="TreeGrafter"/>
</dbReference>
<evidence type="ECO:0000259" key="11">
    <source>
        <dbReference type="PROSITE" id="PS51462"/>
    </source>
</evidence>
<comment type="cofactor">
    <cofactor evidence="1">
        <name>Mg(2+)</name>
        <dbReference type="ChEBI" id="CHEBI:18420"/>
    </cofactor>
</comment>
<protein>
    <recommendedName>
        <fullName evidence="4">NAD(+) diphosphatase</fullName>
        <ecNumber evidence="4">3.6.1.22</ecNumber>
    </recommendedName>
</protein>
<dbReference type="RefSeq" id="WP_179428492.1">
    <property type="nucleotide sequence ID" value="NZ_JACBZP010000001.1"/>
</dbReference>
<evidence type="ECO:0000256" key="9">
    <source>
        <dbReference type="ARBA" id="ARBA00023679"/>
    </source>
</evidence>
<dbReference type="Proteomes" id="UP000539111">
    <property type="component" value="Unassembled WGS sequence"/>
</dbReference>
<evidence type="ECO:0000256" key="4">
    <source>
        <dbReference type="ARBA" id="ARBA00012381"/>
    </source>
</evidence>
<dbReference type="InterPro" id="IPR020476">
    <property type="entry name" value="Nudix_hydrolase"/>
</dbReference>
<dbReference type="Pfam" id="PF09296">
    <property type="entry name" value="NUDIX-like"/>
    <property type="match status" value="1"/>
</dbReference>
<dbReference type="NCBIfam" id="NF001299">
    <property type="entry name" value="PRK00241.1"/>
    <property type="match status" value="1"/>
</dbReference>
<dbReference type="InterPro" id="IPR000086">
    <property type="entry name" value="NUDIX_hydrolase_dom"/>
</dbReference>
<dbReference type="CDD" id="cd03429">
    <property type="entry name" value="NUDIX_NADH_pyrophosphatase_Nudt13"/>
    <property type="match status" value="1"/>
</dbReference>
<dbReference type="InterPro" id="IPR049734">
    <property type="entry name" value="NudC-like_C"/>
</dbReference>
<comment type="similarity">
    <text evidence="3">Belongs to the Nudix hydrolase family. NudC subfamily.</text>
</comment>
<gene>
    <name evidence="12" type="ORF">BJY26_002411</name>
</gene>
<comment type="catalytic activity">
    <reaction evidence="9">
        <text>a 5'-end NAD(+)-phospho-ribonucleoside in mRNA + H2O = a 5'-end phospho-adenosine-phospho-ribonucleoside in mRNA + beta-nicotinamide D-ribonucleotide + 2 H(+)</text>
        <dbReference type="Rhea" id="RHEA:60876"/>
        <dbReference type="Rhea" id="RHEA-COMP:15698"/>
        <dbReference type="Rhea" id="RHEA-COMP:15719"/>
        <dbReference type="ChEBI" id="CHEBI:14649"/>
        <dbReference type="ChEBI" id="CHEBI:15377"/>
        <dbReference type="ChEBI" id="CHEBI:15378"/>
        <dbReference type="ChEBI" id="CHEBI:144029"/>
        <dbReference type="ChEBI" id="CHEBI:144051"/>
    </reaction>
    <physiologicalReaction direction="left-to-right" evidence="9">
        <dbReference type="Rhea" id="RHEA:60877"/>
    </physiologicalReaction>
</comment>
<dbReference type="PRINTS" id="PR00502">
    <property type="entry name" value="NUDIXFAMILY"/>
</dbReference>
<evidence type="ECO:0000256" key="8">
    <source>
        <dbReference type="ARBA" id="ARBA00023027"/>
    </source>
</evidence>
<evidence type="ECO:0000256" key="6">
    <source>
        <dbReference type="ARBA" id="ARBA00022801"/>
    </source>
</evidence>
<dbReference type="InterPro" id="IPR050241">
    <property type="entry name" value="NAD-cap_RNA_hydrolase_NudC"/>
</dbReference>
<keyword evidence="5" id="KW-0479">Metal-binding</keyword>
<dbReference type="Gene3D" id="3.90.79.10">
    <property type="entry name" value="Nucleoside Triphosphate Pyrophosphohydrolase"/>
    <property type="match status" value="1"/>
</dbReference>
<evidence type="ECO:0000256" key="7">
    <source>
        <dbReference type="ARBA" id="ARBA00022842"/>
    </source>
</evidence>
<dbReference type="InterPro" id="IPR020084">
    <property type="entry name" value="NUDIX_hydrolase_CS"/>
</dbReference>
<proteinExistence type="inferred from homology"/>
<accession>A0A7Z0II21</accession>
<keyword evidence="6 10" id="KW-0378">Hydrolase</keyword>
<reference evidence="12 13" key="1">
    <citation type="submission" date="2020-07" db="EMBL/GenBank/DDBJ databases">
        <title>Sequencing the genomes of 1000 actinobacteria strains.</title>
        <authorList>
            <person name="Klenk H.-P."/>
        </authorList>
    </citation>
    <scope>NUCLEOTIDE SEQUENCE [LARGE SCALE GENOMIC DNA]</scope>
    <source>
        <strain evidence="12 13">DSM 26341</strain>
    </source>
</reference>
<feature type="domain" description="Nudix hydrolase" evidence="11">
    <location>
        <begin position="172"/>
        <end position="300"/>
    </location>
</feature>
<sequence length="314" mass="34946">MTSRETQPLNDLALSRSVLDRKDELRNDPKLFDALWADERTRIMVLHRGKTLVASGRVRLFTPDEVTTGTLRIFLGQTRPADPDLPPGSPIVGQVLSDRSAEELEPDGDKWFGLRDVVPELPERDAGMLIQMQAIVNWHLTHSYSPRHGGLTLVEHGGWVRRDVEGDTEYFPRTDPAVIMTVIDESDPDEERLLLAHNANFPDGRYSTLAGFVEPGESLEDAVIREVHEETGIVVSEPRYLGSQPWPFPASLMLGFTASADTTSITVDGEEITHARWFTRDELAGAVASGEISIPTSFSIASKLIERWMGRPLP</sequence>
<organism evidence="12 13">
    <name type="scientific">Spelaeicoccus albus</name>
    <dbReference type="NCBI Taxonomy" id="1280376"/>
    <lineage>
        <taxon>Bacteria</taxon>
        <taxon>Bacillati</taxon>
        <taxon>Actinomycetota</taxon>
        <taxon>Actinomycetes</taxon>
        <taxon>Micrococcales</taxon>
        <taxon>Brevibacteriaceae</taxon>
        <taxon>Spelaeicoccus</taxon>
    </lineage>
</organism>
<evidence type="ECO:0000256" key="1">
    <source>
        <dbReference type="ARBA" id="ARBA00001946"/>
    </source>
</evidence>
<dbReference type="PANTHER" id="PTHR42904:SF6">
    <property type="entry name" value="NAD-CAPPED RNA HYDROLASE NUDT12"/>
    <property type="match status" value="1"/>
</dbReference>
<evidence type="ECO:0000256" key="3">
    <source>
        <dbReference type="ARBA" id="ARBA00009595"/>
    </source>
</evidence>
<evidence type="ECO:0000256" key="5">
    <source>
        <dbReference type="ARBA" id="ARBA00022723"/>
    </source>
</evidence>
<evidence type="ECO:0000313" key="13">
    <source>
        <dbReference type="Proteomes" id="UP000539111"/>
    </source>
</evidence>
<dbReference type="EC" id="3.6.1.22" evidence="4"/>
<dbReference type="InterPro" id="IPR015797">
    <property type="entry name" value="NUDIX_hydrolase-like_dom_sf"/>
</dbReference>
<dbReference type="PROSITE" id="PS00893">
    <property type="entry name" value="NUDIX_BOX"/>
    <property type="match status" value="1"/>
</dbReference>
<keyword evidence="13" id="KW-1185">Reference proteome</keyword>
<dbReference type="SUPFAM" id="SSF55811">
    <property type="entry name" value="Nudix"/>
    <property type="match status" value="1"/>
</dbReference>
<keyword evidence="7" id="KW-0460">Magnesium</keyword>
<dbReference type="GO" id="GO:0035529">
    <property type="term" value="F:NADH pyrophosphatase activity"/>
    <property type="evidence" value="ECO:0007669"/>
    <property type="project" value="TreeGrafter"/>
</dbReference>
<name>A0A7Z0II21_9MICO</name>
<evidence type="ECO:0000256" key="10">
    <source>
        <dbReference type="RuleBase" id="RU003476"/>
    </source>
</evidence>
<comment type="cofactor">
    <cofactor evidence="2">
        <name>Zn(2+)</name>
        <dbReference type="ChEBI" id="CHEBI:29105"/>
    </cofactor>
</comment>
<dbReference type="Pfam" id="PF00293">
    <property type="entry name" value="NUDIX"/>
    <property type="match status" value="1"/>
</dbReference>
<dbReference type="InterPro" id="IPR015375">
    <property type="entry name" value="NADH_PPase-like_N"/>
</dbReference>
<dbReference type="GO" id="GO:0046872">
    <property type="term" value="F:metal ion binding"/>
    <property type="evidence" value="ECO:0007669"/>
    <property type="project" value="UniProtKB-KW"/>
</dbReference>